<dbReference type="Pfam" id="PF08264">
    <property type="entry name" value="Anticodon_1"/>
    <property type="match status" value="1"/>
</dbReference>
<dbReference type="NCBIfam" id="NF004349">
    <property type="entry name" value="PRK05729.1"/>
    <property type="match status" value="1"/>
</dbReference>
<dbReference type="AlphaFoldDB" id="A0A0F9ZJN5"/>
<dbReference type="Gene3D" id="1.10.730.10">
    <property type="entry name" value="Isoleucyl-tRNA Synthetase, Domain 1"/>
    <property type="match status" value="1"/>
</dbReference>
<dbReference type="SUPFAM" id="SSF50677">
    <property type="entry name" value="ValRS/IleRS/LeuRS editing domain"/>
    <property type="match status" value="1"/>
</dbReference>
<feature type="domain" description="Methionyl/Valyl/Leucyl/Isoleucyl-tRNA synthetase anticodon-binding" evidence="12">
    <location>
        <begin position="630"/>
        <end position="724"/>
    </location>
</feature>
<dbReference type="InterPro" id="IPR002300">
    <property type="entry name" value="aa-tRNA-synth_Ia"/>
</dbReference>
<sequence length="729" mass="84706">MDSKYDHKLYEDEIYKTWEESGAFKAREKGEPYTILMPPPNANASLHAGHAMYTVDDVMIRFKRMQGFSALWIPGMDHAGFETQYVYEKNLAKEGKSRMDFDRETLYKNIFEFVKNNSGLIFQQFKRLGFSADWDRSVFSLDKKVTDQVFETFKKMESEGLVYRDGYIVNYCTHCGTSLAELEVVHETKIEPLYYIKYGPLTLATVRPETKFGDTALAVNPKDKRYSKWVGKEIEIEGLLGKTKIKVISDSYVDKDFGTGVVKITPAHDPNDFAVWQRHKDEIEGPISVIDMFGRLTDITGKYSGMKVNMARELVVKDLDEKGLIEKIDKNYEHNVTVCYKCKHTLEPLIIPNWFIKVKDLKAKVKEVVENDEVKFFPKKFKRHMLSWLDVMHDWPISRQIVWGIRIPVWYEVDGNKDLSVTFIDKSGNKKYGRITEFDFDEVLNGLQSVNAPANSKYIVSETKPDGKYLPETDTFDTWFSSSQWPIVTLKDNEFKTRFPTDMIGTLSEILKFWISRMILFSIYLKNEIPFKNVYLWSMVADTKGIKMSKSKNNVVNPIEIVDKYGADALRMSLLYGTPSGSKIIFGEEKVKGMRNFSNKIWNSARFLNLLQSEHWGPKAEIANENVDFEKRMNEITLEVTKALEKYQLNIASEVLYEEFWHWFCDICIEKAKLGIIHKSVMINGLKTFLKLLHPFMPFITEACWHELGNEDLLITSKWPMMSNEKRTE</sequence>
<evidence type="ECO:0000313" key="14">
    <source>
        <dbReference type="Proteomes" id="UP000034778"/>
    </source>
</evidence>
<dbReference type="STRING" id="1618566.UR35_C0009G0030"/>
<dbReference type="InterPro" id="IPR009080">
    <property type="entry name" value="tRNAsynth_Ia_anticodon-bd"/>
</dbReference>
<dbReference type="InterPro" id="IPR002303">
    <property type="entry name" value="Valyl-tRNA_ligase"/>
</dbReference>
<evidence type="ECO:0000256" key="2">
    <source>
        <dbReference type="ARBA" id="ARBA00022490"/>
    </source>
</evidence>
<dbReference type="GO" id="GO:0002161">
    <property type="term" value="F:aminoacyl-tRNA deacylase activity"/>
    <property type="evidence" value="ECO:0007669"/>
    <property type="project" value="InterPro"/>
</dbReference>
<evidence type="ECO:0000256" key="1">
    <source>
        <dbReference type="ARBA" id="ARBA00013169"/>
    </source>
</evidence>
<dbReference type="PATRIC" id="fig|1618566.3.peg.742"/>
<reference evidence="13 14" key="1">
    <citation type="journal article" date="2015" name="Nature">
        <title>rRNA introns, odd ribosomes, and small enigmatic genomes across a large radiation of phyla.</title>
        <authorList>
            <person name="Brown C.T."/>
            <person name="Hug L.A."/>
            <person name="Thomas B.C."/>
            <person name="Sharon I."/>
            <person name="Castelle C.J."/>
            <person name="Singh A."/>
            <person name="Wilkins M.J."/>
            <person name="Williams K.H."/>
            <person name="Banfield J.F."/>
        </authorList>
    </citation>
    <scope>NUCLEOTIDE SEQUENCE [LARGE SCALE GENOMIC DNA]</scope>
</reference>
<dbReference type="Proteomes" id="UP000034778">
    <property type="component" value="Unassembled WGS sequence"/>
</dbReference>
<dbReference type="NCBIfam" id="TIGR00422">
    <property type="entry name" value="valS"/>
    <property type="match status" value="1"/>
</dbReference>
<dbReference type="InterPro" id="IPR013155">
    <property type="entry name" value="M/V/L/I-tRNA-synth_anticd-bd"/>
</dbReference>
<name>A0A0F9ZJN5_9BACT</name>
<dbReference type="EC" id="6.1.1.9" evidence="1 9"/>
<evidence type="ECO:0000256" key="4">
    <source>
        <dbReference type="ARBA" id="ARBA00022741"/>
    </source>
</evidence>
<comment type="caution">
    <text evidence="13">The sequence shown here is derived from an EMBL/GenBank/DDBJ whole genome shotgun (WGS) entry which is preliminary data.</text>
</comment>
<dbReference type="PRINTS" id="PR00986">
    <property type="entry name" value="TRNASYNTHVAL"/>
</dbReference>
<evidence type="ECO:0000256" key="8">
    <source>
        <dbReference type="ARBA" id="ARBA00047552"/>
    </source>
</evidence>
<proteinExistence type="inferred from homology"/>
<dbReference type="CDD" id="cd07962">
    <property type="entry name" value="Anticodon_Ia_Val"/>
    <property type="match status" value="1"/>
</dbReference>
<dbReference type="GO" id="GO:0005829">
    <property type="term" value="C:cytosol"/>
    <property type="evidence" value="ECO:0007669"/>
    <property type="project" value="TreeGrafter"/>
</dbReference>
<organism evidence="13 14">
    <name type="scientific">Candidatus Woesebacteria bacterium GW2011_GWB1_33_22</name>
    <dbReference type="NCBI Taxonomy" id="1618566"/>
    <lineage>
        <taxon>Bacteria</taxon>
        <taxon>Candidatus Woeseibacteriota</taxon>
    </lineage>
</organism>
<evidence type="ECO:0000256" key="9">
    <source>
        <dbReference type="NCBIfam" id="TIGR00422"/>
    </source>
</evidence>
<keyword evidence="7 10" id="KW-0030">Aminoacyl-tRNA synthetase</keyword>
<keyword evidence="3 10" id="KW-0436">Ligase</keyword>
<dbReference type="FunFam" id="1.10.730.10:FF:000002">
    <property type="entry name" value="Leucine--tRNA ligase"/>
    <property type="match status" value="1"/>
</dbReference>
<dbReference type="EMBL" id="LBOW01000009">
    <property type="protein sequence ID" value="KKP44319.1"/>
    <property type="molecule type" value="Genomic_DNA"/>
</dbReference>
<evidence type="ECO:0000313" key="13">
    <source>
        <dbReference type="EMBL" id="KKP44319.1"/>
    </source>
</evidence>
<comment type="similarity">
    <text evidence="10">Belongs to the class-I aminoacyl-tRNA synthetase family.</text>
</comment>
<keyword evidence="2" id="KW-0963">Cytoplasm</keyword>
<evidence type="ECO:0000259" key="11">
    <source>
        <dbReference type="Pfam" id="PF00133"/>
    </source>
</evidence>
<gene>
    <name evidence="13" type="ORF">UR35_C0009G0030</name>
</gene>
<comment type="catalytic activity">
    <reaction evidence="8">
        <text>tRNA(Val) + L-valine + ATP = L-valyl-tRNA(Val) + AMP + diphosphate</text>
        <dbReference type="Rhea" id="RHEA:10704"/>
        <dbReference type="Rhea" id="RHEA-COMP:9672"/>
        <dbReference type="Rhea" id="RHEA-COMP:9708"/>
        <dbReference type="ChEBI" id="CHEBI:30616"/>
        <dbReference type="ChEBI" id="CHEBI:33019"/>
        <dbReference type="ChEBI" id="CHEBI:57762"/>
        <dbReference type="ChEBI" id="CHEBI:78442"/>
        <dbReference type="ChEBI" id="CHEBI:78537"/>
        <dbReference type="ChEBI" id="CHEBI:456215"/>
        <dbReference type="EC" id="6.1.1.9"/>
    </reaction>
</comment>
<dbReference type="InterPro" id="IPR014729">
    <property type="entry name" value="Rossmann-like_a/b/a_fold"/>
</dbReference>
<keyword evidence="5 10" id="KW-0067">ATP-binding</keyword>
<dbReference type="SUPFAM" id="SSF47323">
    <property type="entry name" value="Anticodon-binding domain of a subclass of class I aminoacyl-tRNA synthetases"/>
    <property type="match status" value="1"/>
</dbReference>
<dbReference type="Gene3D" id="3.40.50.620">
    <property type="entry name" value="HUPs"/>
    <property type="match status" value="2"/>
</dbReference>
<dbReference type="Pfam" id="PF00133">
    <property type="entry name" value="tRNA-synt_1"/>
    <property type="match status" value="1"/>
</dbReference>
<feature type="domain" description="Aminoacyl-tRNA synthetase class Ia" evidence="11">
    <location>
        <begin position="14"/>
        <end position="582"/>
    </location>
</feature>
<evidence type="ECO:0000256" key="10">
    <source>
        <dbReference type="RuleBase" id="RU363035"/>
    </source>
</evidence>
<dbReference type="Gene3D" id="3.90.740.10">
    <property type="entry name" value="Valyl/Leucyl/Isoleucyl-tRNA synthetase, editing domain"/>
    <property type="match status" value="1"/>
</dbReference>
<dbReference type="GO" id="GO:0006438">
    <property type="term" value="P:valyl-tRNA aminoacylation"/>
    <property type="evidence" value="ECO:0007669"/>
    <property type="project" value="UniProtKB-UniRule"/>
</dbReference>
<keyword evidence="6 10" id="KW-0648">Protein biosynthesis</keyword>
<dbReference type="InterPro" id="IPR033705">
    <property type="entry name" value="Anticodon_Ia_Val"/>
</dbReference>
<dbReference type="InterPro" id="IPR001412">
    <property type="entry name" value="aa-tRNA-synth_I_CS"/>
</dbReference>
<dbReference type="PANTHER" id="PTHR11946:SF93">
    <property type="entry name" value="VALINE--TRNA LIGASE, CHLOROPLASTIC_MITOCHONDRIAL 2"/>
    <property type="match status" value="1"/>
</dbReference>
<evidence type="ECO:0000259" key="12">
    <source>
        <dbReference type="Pfam" id="PF08264"/>
    </source>
</evidence>
<protein>
    <recommendedName>
        <fullName evidence="1 9">Valine--tRNA ligase</fullName>
        <ecNumber evidence="1 9">6.1.1.9</ecNumber>
    </recommendedName>
</protein>
<evidence type="ECO:0000256" key="5">
    <source>
        <dbReference type="ARBA" id="ARBA00022840"/>
    </source>
</evidence>
<dbReference type="Gene3D" id="2.170.220.10">
    <property type="match status" value="1"/>
</dbReference>
<dbReference type="SUPFAM" id="SSF52374">
    <property type="entry name" value="Nucleotidylyl transferase"/>
    <property type="match status" value="1"/>
</dbReference>
<dbReference type="InterPro" id="IPR009008">
    <property type="entry name" value="Val/Leu/Ile-tRNA-synth_edit"/>
</dbReference>
<evidence type="ECO:0000256" key="6">
    <source>
        <dbReference type="ARBA" id="ARBA00022917"/>
    </source>
</evidence>
<evidence type="ECO:0000256" key="7">
    <source>
        <dbReference type="ARBA" id="ARBA00023146"/>
    </source>
</evidence>
<dbReference type="PANTHER" id="PTHR11946">
    <property type="entry name" value="VALYL-TRNA SYNTHETASES"/>
    <property type="match status" value="1"/>
</dbReference>
<accession>A0A0F9ZJN5</accession>
<dbReference type="PROSITE" id="PS00178">
    <property type="entry name" value="AA_TRNA_LIGASE_I"/>
    <property type="match status" value="1"/>
</dbReference>
<evidence type="ECO:0000256" key="3">
    <source>
        <dbReference type="ARBA" id="ARBA00022598"/>
    </source>
</evidence>
<dbReference type="GO" id="GO:0004832">
    <property type="term" value="F:valine-tRNA ligase activity"/>
    <property type="evidence" value="ECO:0007669"/>
    <property type="project" value="UniProtKB-UniRule"/>
</dbReference>
<keyword evidence="4 10" id="KW-0547">Nucleotide-binding</keyword>
<dbReference type="GO" id="GO:0005524">
    <property type="term" value="F:ATP binding"/>
    <property type="evidence" value="ECO:0007669"/>
    <property type="project" value="UniProtKB-KW"/>
</dbReference>